<evidence type="ECO:0000313" key="5">
    <source>
        <dbReference type="EMBL" id="MFC5412376.1"/>
    </source>
</evidence>
<dbReference type="RefSeq" id="WP_379849825.1">
    <property type="nucleotide sequence ID" value="NZ_JBHSMA010000012.1"/>
</dbReference>
<keyword evidence="2" id="KW-0238">DNA-binding</keyword>
<dbReference type="EMBL" id="JBHSMA010000012">
    <property type="protein sequence ID" value="MFC5412376.1"/>
    <property type="molecule type" value="Genomic_DNA"/>
</dbReference>
<accession>A0ABW0IFZ3</accession>
<reference evidence="6" key="1">
    <citation type="journal article" date="2019" name="Int. J. Syst. Evol. Microbiol.">
        <title>The Global Catalogue of Microorganisms (GCM) 10K type strain sequencing project: providing services to taxonomists for standard genome sequencing and annotation.</title>
        <authorList>
            <consortium name="The Broad Institute Genomics Platform"/>
            <consortium name="The Broad Institute Genome Sequencing Center for Infectious Disease"/>
            <person name="Wu L."/>
            <person name="Ma J."/>
        </authorList>
    </citation>
    <scope>NUCLEOTIDE SEQUENCE [LARGE SCALE GENOMIC DNA]</scope>
    <source>
        <strain evidence="6">CCUG 55250</strain>
    </source>
</reference>
<dbReference type="Gene3D" id="1.10.150.130">
    <property type="match status" value="1"/>
</dbReference>
<dbReference type="InterPro" id="IPR025269">
    <property type="entry name" value="SAM-like_dom"/>
</dbReference>
<dbReference type="Pfam" id="PF00589">
    <property type="entry name" value="Phage_integrase"/>
    <property type="match status" value="1"/>
</dbReference>
<sequence>MKTISDKDIKFLLKDARADRSTLINLVFRYDNARFKTSTGLTIEPYQWDITNQRAYTNQKSRAAREPFETINAHLDRWRSATKKVLNALQLAQIPFENETIKQHLDTELGRTKKVKVVEEKTEPFTEYIERFVKEAEAGKRLNSKSMRYARYTLAGYMKLKRILERYQAETRNGIDYNDFSLDYYHAFKLWLTGRGLTLNYVGTLLKDLKVMLKQAHADGLHSNNVYQHRDFKKLVEDVDNVYLTDDELTRLYNLDLSANARLDRVRDLFLIGCYTGLRFSDFSELRPENITHNGRILTRKTLKTSERVSIPLNPKVLSIINKYEGIPPRTITNQKMNDYLKELCRRAGLTDSVEVSRTKGGRKETRYIEKCEMVTTHTARRSFATNAYLAKVPTVAIMKITGHRSEAVFLRYIKISSEQNALMMLDHPHFSGLSSESVAAAVPVLPLQKVA</sequence>
<evidence type="ECO:0000313" key="6">
    <source>
        <dbReference type="Proteomes" id="UP001596106"/>
    </source>
</evidence>
<gene>
    <name evidence="5" type="ORF">ACFPMF_23835</name>
</gene>
<dbReference type="Proteomes" id="UP001596106">
    <property type="component" value="Unassembled WGS sequence"/>
</dbReference>
<feature type="domain" description="Tyr recombinase" evidence="4">
    <location>
        <begin position="239"/>
        <end position="426"/>
    </location>
</feature>
<dbReference type="InterPro" id="IPR013762">
    <property type="entry name" value="Integrase-like_cat_sf"/>
</dbReference>
<evidence type="ECO:0000256" key="2">
    <source>
        <dbReference type="ARBA" id="ARBA00023125"/>
    </source>
</evidence>
<proteinExistence type="inferred from homology"/>
<dbReference type="InterPro" id="IPR011010">
    <property type="entry name" value="DNA_brk_join_enz"/>
</dbReference>
<dbReference type="Pfam" id="PF13102">
    <property type="entry name" value="Phage_int_SAM_5"/>
    <property type="match status" value="1"/>
</dbReference>
<evidence type="ECO:0000256" key="1">
    <source>
        <dbReference type="ARBA" id="ARBA00008857"/>
    </source>
</evidence>
<keyword evidence="6" id="KW-1185">Reference proteome</keyword>
<name>A0ABW0IFZ3_9BACT</name>
<evidence type="ECO:0000256" key="3">
    <source>
        <dbReference type="ARBA" id="ARBA00023172"/>
    </source>
</evidence>
<dbReference type="CDD" id="cd01185">
    <property type="entry name" value="INTN1_C_like"/>
    <property type="match status" value="1"/>
</dbReference>
<dbReference type="SUPFAM" id="SSF56349">
    <property type="entry name" value="DNA breaking-rejoining enzymes"/>
    <property type="match status" value="1"/>
</dbReference>
<comment type="similarity">
    <text evidence="1">Belongs to the 'phage' integrase family.</text>
</comment>
<protein>
    <submittedName>
        <fullName evidence="5">Tyrosine-type recombinase/integrase</fullName>
    </submittedName>
</protein>
<dbReference type="InterPro" id="IPR010998">
    <property type="entry name" value="Integrase_recombinase_N"/>
</dbReference>
<dbReference type="InterPro" id="IPR002104">
    <property type="entry name" value="Integrase_catalytic"/>
</dbReference>
<organism evidence="5 6">
    <name type="scientific">Larkinella bovis</name>
    <dbReference type="NCBI Taxonomy" id="683041"/>
    <lineage>
        <taxon>Bacteria</taxon>
        <taxon>Pseudomonadati</taxon>
        <taxon>Bacteroidota</taxon>
        <taxon>Cytophagia</taxon>
        <taxon>Cytophagales</taxon>
        <taxon>Spirosomataceae</taxon>
        <taxon>Larkinella</taxon>
    </lineage>
</organism>
<keyword evidence="3" id="KW-0233">DNA recombination</keyword>
<evidence type="ECO:0000259" key="4">
    <source>
        <dbReference type="PROSITE" id="PS51898"/>
    </source>
</evidence>
<comment type="caution">
    <text evidence="5">The sequence shown here is derived from an EMBL/GenBank/DDBJ whole genome shotgun (WGS) entry which is preliminary data.</text>
</comment>
<dbReference type="PANTHER" id="PTHR30349">
    <property type="entry name" value="PHAGE INTEGRASE-RELATED"/>
    <property type="match status" value="1"/>
</dbReference>
<dbReference type="PANTHER" id="PTHR30349:SF64">
    <property type="entry name" value="PROPHAGE INTEGRASE INTD-RELATED"/>
    <property type="match status" value="1"/>
</dbReference>
<dbReference type="PROSITE" id="PS51898">
    <property type="entry name" value="TYR_RECOMBINASE"/>
    <property type="match status" value="1"/>
</dbReference>
<dbReference type="Gene3D" id="1.10.443.10">
    <property type="entry name" value="Intergrase catalytic core"/>
    <property type="match status" value="1"/>
</dbReference>
<dbReference type="InterPro" id="IPR050090">
    <property type="entry name" value="Tyrosine_recombinase_XerCD"/>
</dbReference>